<dbReference type="PROSITE" id="PS50178">
    <property type="entry name" value="ZF_FYVE"/>
    <property type="match status" value="1"/>
</dbReference>
<dbReference type="GO" id="GO:0010008">
    <property type="term" value="C:endosome membrane"/>
    <property type="evidence" value="ECO:0007669"/>
    <property type="project" value="TreeGrafter"/>
</dbReference>
<dbReference type="GO" id="GO:0005524">
    <property type="term" value="F:ATP binding"/>
    <property type="evidence" value="ECO:0007669"/>
    <property type="project" value="UniProtKB-UniRule"/>
</dbReference>
<accession>A0A9P3L9Z7</accession>
<dbReference type="FunFam" id="3.30.40.10:FF:000283">
    <property type="entry name" value="1-phosphatidylinositol-3-phosphate 5-kinase (Fab1)"/>
    <property type="match status" value="1"/>
</dbReference>
<keyword evidence="3" id="KW-0479">Metal-binding</keyword>
<feature type="compositionally biased region" description="Pro residues" evidence="11">
    <location>
        <begin position="1823"/>
        <end position="1833"/>
    </location>
</feature>
<dbReference type="SMART" id="SM00330">
    <property type="entry name" value="PIPKc"/>
    <property type="match status" value="1"/>
</dbReference>
<gene>
    <name evidence="14" type="ORF">PsYK624_023270</name>
</gene>
<dbReference type="SUPFAM" id="SSF57903">
    <property type="entry name" value="FYVE/PHD zinc finger"/>
    <property type="match status" value="1"/>
</dbReference>
<dbReference type="Gene3D" id="3.30.810.10">
    <property type="entry name" value="2-Layer Sandwich"/>
    <property type="match status" value="1"/>
</dbReference>
<dbReference type="PANTHER" id="PTHR45748">
    <property type="entry name" value="1-PHOSPHATIDYLINOSITOL 3-PHOSPHATE 5-KINASE-RELATED"/>
    <property type="match status" value="1"/>
</dbReference>
<keyword evidence="4 10" id="KW-0547">Nucleotide-binding</keyword>
<dbReference type="EC" id="2.7.1.150" evidence="1"/>
<feature type="region of interest" description="Disordered" evidence="11">
    <location>
        <begin position="1727"/>
        <end position="1848"/>
    </location>
</feature>
<dbReference type="Gene3D" id="3.30.40.10">
    <property type="entry name" value="Zinc/RING finger domain, C3HC4 (zinc finger)"/>
    <property type="match status" value="1"/>
</dbReference>
<dbReference type="GO" id="GO:0008270">
    <property type="term" value="F:zinc ion binding"/>
    <property type="evidence" value="ECO:0007669"/>
    <property type="project" value="UniProtKB-KW"/>
</dbReference>
<feature type="region of interest" description="Disordered" evidence="11">
    <location>
        <begin position="1512"/>
        <end position="1553"/>
    </location>
</feature>
<feature type="region of interest" description="Disordered" evidence="11">
    <location>
        <begin position="1385"/>
        <end position="1489"/>
    </location>
</feature>
<keyword evidence="8 10" id="KW-0067">ATP-binding</keyword>
<evidence type="ECO:0000256" key="7">
    <source>
        <dbReference type="ARBA" id="ARBA00022833"/>
    </source>
</evidence>
<reference evidence="14 15" key="1">
    <citation type="submission" date="2021-08" db="EMBL/GenBank/DDBJ databases">
        <title>Draft Genome Sequence of Phanerochaete sordida strain YK-624.</title>
        <authorList>
            <person name="Mori T."/>
            <person name="Dohra H."/>
            <person name="Suzuki T."/>
            <person name="Kawagishi H."/>
            <person name="Hirai H."/>
        </authorList>
    </citation>
    <scope>NUCLEOTIDE SEQUENCE [LARGE SCALE GENOMIC DNA]</scope>
    <source>
        <strain evidence="14 15">YK-624</strain>
    </source>
</reference>
<dbReference type="CDD" id="cd17300">
    <property type="entry name" value="PIPKc_PIKfyve"/>
    <property type="match status" value="1"/>
</dbReference>
<dbReference type="InterPro" id="IPR013083">
    <property type="entry name" value="Znf_RING/FYVE/PHD"/>
</dbReference>
<dbReference type="CDD" id="cd15725">
    <property type="entry name" value="FYVE_PIKfyve_Fab1"/>
    <property type="match status" value="1"/>
</dbReference>
<dbReference type="OrthoDB" id="158357at2759"/>
<feature type="region of interest" description="Disordered" evidence="11">
    <location>
        <begin position="1569"/>
        <end position="1684"/>
    </location>
</feature>
<organism evidence="14 15">
    <name type="scientific">Phanerochaete sordida</name>
    <dbReference type="NCBI Taxonomy" id="48140"/>
    <lineage>
        <taxon>Eukaryota</taxon>
        <taxon>Fungi</taxon>
        <taxon>Dikarya</taxon>
        <taxon>Basidiomycota</taxon>
        <taxon>Agaricomycotina</taxon>
        <taxon>Agaricomycetes</taxon>
        <taxon>Polyporales</taxon>
        <taxon>Phanerochaetaceae</taxon>
        <taxon>Phanerochaete</taxon>
    </lineage>
</organism>
<feature type="region of interest" description="Disordered" evidence="11">
    <location>
        <begin position="75"/>
        <end position="142"/>
    </location>
</feature>
<evidence type="ECO:0000256" key="5">
    <source>
        <dbReference type="ARBA" id="ARBA00022771"/>
    </source>
</evidence>
<name>A0A9P3L9Z7_9APHY</name>
<dbReference type="InterPro" id="IPR017455">
    <property type="entry name" value="Znf_FYVE-rel"/>
</dbReference>
<feature type="region of interest" description="Disordered" evidence="11">
    <location>
        <begin position="1"/>
        <end position="37"/>
    </location>
</feature>
<feature type="region of interest" description="Disordered" evidence="11">
    <location>
        <begin position="792"/>
        <end position="828"/>
    </location>
</feature>
<dbReference type="InterPro" id="IPR027409">
    <property type="entry name" value="GroEL-like_apical_dom_sf"/>
</dbReference>
<dbReference type="GO" id="GO:0000285">
    <property type="term" value="F:1-phosphatidylinositol-3-phosphate 5-kinase activity"/>
    <property type="evidence" value="ECO:0007669"/>
    <property type="project" value="UniProtKB-EC"/>
</dbReference>
<evidence type="ECO:0000313" key="14">
    <source>
        <dbReference type="EMBL" id="GJE86247.1"/>
    </source>
</evidence>
<evidence type="ECO:0000256" key="9">
    <source>
        <dbReference type="PROSITE-ProRule" id="PRU00091"/>
    </source>
</evidence>
<dbReference type="FunFam" id="3.30.810.10:FF:000001">
    <property type="entry name" value="1-phosphatidylinositol 3-phosphate 5-kinase FAB1"/>
    <property type="match status" value="1"/>
</dbReference>
<dbReference type="InterPro" id="IPR002498">
    <property type="entry name" value="PInositol-4-P-4/5-kinase_core"/>
</dbReference>
<proteinExistence type="predicted"/>
<dbReference type="Proteomes" id="UP000703269">
    <property type="component" value="Unassembled WGS sequence"/>
</dbReference>
<dbReference type="GO" id="GO:0000329">
    <property type="term" value="C:fungal-type vacuole membrane"/>
    <property type="evidence" value="ECO:0007669"/>
    <property type="project" value="TreeGrafter"/>
</dbReference>
<feature type="compositionally biased region" description="Low complexity" evidence="11">
    <location>
        <begin position="351"/>
        <end position="362"/>
    </location>
</feature>
<dbReference type="InterPro" id="IPR002423">
    <property type="entry name" value="Cpn60/GroEL/TCP-1"/>
</dbReference>
<dbReference type="PANTHER" id="PTHR45748:SF7">
    <property type="entry name" value="1-PHOSPHATIDYLINOSITOL 3-PHOSPHATE 5-KINASE-RELATED"/>
    <property type="match status" value="1"/>
</dbReference>
<feature type="compositionally biased region" description="Polar residues" evidence="11">
    <location>
        <begin position="104"/>
        <end position="114"/>
    </location>
</feature>
<dbReference type="EMBL" id="BPQB01000003">
    <property type="protein sequence ID" value="GJE86247.1"/>
    <property type="molecule type" value="Genomic_DNA"/>
</dbReference>
<feature type="domain" description="FYVE-type" evidence="12">
    <location>
        <begin position="224"/>
        <end position="284"/>
    </location>
</feature>
<dbReference type="SUPFAM" id="SSF52029">
    <property type="entry name" value="GroEL apical domain-like"/>
    <property type="match status" value="1"/>
</dbReference>
<dbReference type="GO" id="GO:0046854">
    <property type="term" value="P:phosphatidylinositol phosphate biosynthetic process"/>
    <property type="evidence" value="ECO:0007669"/>
    <property type="project" value="TreeGrafter"/>
</dbReference>
<dbReference type="InterPro" id="IPR044769">
    <property type="entry name" value="PIKfyve_PIPKc"/>
</dbReference>
<evidence type="ECO:0000259" key="12">
    <source>
        <dbReference type="PROSITE" id="PS50178"/>
    </source>
</evidence>
<feature type="compositionally biased region" description="Polar residues" evidence="11">
    <location>
        <begin position="886"/>
        <end position="897"/>
    </location>
</feature>
<dbReference type="PROSITE" id="PS51455">
    <property type="entry name" value="PIPK"/>
    <property type="match status" value="1"/>
</dbReference>
<feature type="compositionally biased region" description="Acidic residues" evidence="11">
    <location>
        <begin position="814"/>
        <end position="823"/>
    </location>
</feature>
<evidence type="ECO:0000256" key="2">
    <source>
        <dbReference type="ARBA" id="ARBA00022679"/>
    </source>
</evidence>
<feature type="region of interest" description="Disordered" evidence="11">
    <location>
        <begin position="348"/>
        <end position="407"/>
    </location>
</feature>
<dbReference type="SMART" id="SM00064">
    <property type="entry name" value="FYVE"/>
    <property type="match status" value="1"/>
</dbReference>
<comment type="caution">
    <text evidence="14">The sequence shown here is derived from an EMBL/GenBank/DDBJ whole genome shotgun (WGS) entry which is preliminary data.</text>
</comment>
<dbReference type="Gene3D" id="3.30.800.10">
    <property type="entry name" value="Phosphatidylinositol Phosphate Kinase II Beta"/>
    <property type="match status" value="1"/>
</dbReference>
<dbReference type="CDD" id="cd03334">
    <property type="entry name" value="Fab1_TCP"/>
    <property type="match status" value="1"/>
</dbReference>
<keyword evidence="5 9" id="KW-0863">Zinc-finger</keyword>
<dbReference type="FunFam" id="3.50.7.10:FF:000007">
    <property type="entry name" value="1-phosphatidylinositol 3-phosphate 5-kinase isoform X1"/>
    <property type="match status" value="1"/>
</dbReference>
<keyword evidence="6 10" id="KW-0418">Kinase</keyword>
<keyword evidence="2 10" id="KW-0808">Transferase</keyword>
<keyword evidence="7" id="KW-0862">Zinc</keyword>
<protein>
    <recommendedName>
        <fullName evidence="1">1-phosphatidylinositol-3-phosphate 5-kinase</fullName>
        <ecNumber evidence="1">2.7.1.150</ecNumber>
    </recommendedName>
</protein>
<keyword evidence="15" id="KW-1185">Reference proteome</keyword>
<feature type="domain" description="PIPK" evidence="13">
    <location>
        <begin position="1924"/>
        <end position="2252"/>
    </location>
</feature>
<feature type="compositionally biased region" description="Polar residues" evidence="11">
    <location>
        <begin position="123"/>
        <end position="139"/>
    </location>
</feature>
<dbReference type="Pfam" id="PF00118">
    <property type="entry name" value="Cpn60_TCP1"/>
    <property type="match status" value="1"/>
</dbReference>
<sequence>MTGPVLMESPKAITPTPPLGSTASTRSRSSSKLEDLTSLTTYNPFAEEDEHDNSSYAIVSSIFSKVKNTLAAPLTSATSTPAPSSNNANAPQNGPVPELRRPSIPTSSSNVSNRSAERRNPLPTFTNKTLAEPTVSATPAISEPLPAFGELERTPSQSASIYSPDGHDNSGYGTYIPGFPMQDSDARSIRTTASVNNIKRTASVSKVIRRLRGEGLSRDYWMDDELCKECYDCKSVFTTWRRKHHCRICGQIYCSRCASHIIKGHRFGHDGAIRVCNLCLDKLQNVDEDEDDSRSIISSTTSPFAAHQLGSDARLFNLAHLPQSPFAASQLFGRNDSFSLFSIAETKRPYSGSDDSGMGSRSITPDLGDTPQHVPFRRALTEEEKDSISVTDQFGPEHPHAEGSQTPVEFPVTVPVDVNGSASTVAFPISSPEQPYSFDTPGGIRSRYNSFAELHGPPFVRSRVHSRLGEVEAGEPGWRTRRESTAYAQELNTISMFHLRMMLRQLLTTENIPNIREWEETLLKLALRIARELTFTAHPHRQGADMDVRRYVKIKKIPGGSPRNSEYVDGAVITKNVAHRNMLQKQRNPRVMLVTFPLEFHRIEGQYVHFGQILLQEKDYLGNLASRIAALRPHVVLVEKSVSRLVLDALADRKIAVARAVKPSAIQFVARMTQSDVFSSIDKLALEPRLGHCGNFQIQTFDHPLIPGRRKTYMRFEGCNREMGCTIILRGGDIDVLKRVKKVTRFLAFIVRNLRLETHLWKDSVITLPALSRTATPSAAAITSAADVFSPTKATSPLAQEDDNQSTPNSSTSEGEDLQGEEAEQMRLSKRIQESLAPYENTFISVSATLRFPPPYPIRRMKELDDELRRVKQEWEDDLVSREEWPSQTGHLQEETITQQPTPTVVVPAVDTSDLVAQIDSLQVPEMSRTPTPGIPPEPDYFGLPRTPSCSSLIPTSVAASPAPIVVEEQPIKPKTAQDIALESRLGYVKWQHEEQRRIWEWYLRKNKDDFDVEKYQCISLWEFTLPIAEYGLHRACFPPQQRYITFYGENDCTLGQFIEKSVRDTLIKFLDPKAICEGKGCGQPIGRHCKVYVHNETRLFVAVEQWDGQITDPMGYHAYASPEAIITWSACRVCGSATPFIPVSEEMQRYSFAKFLELHFYPADVQLVQGAGCQHNIYRHHIRYFANQGMTVRFQADPIILHEIVYPPTRIRVRPETQLEIKNRDFERLHHRNSVWYSALIDDLKLINIDAASGDEEADAMLTAQINALILRAEAEKNEVTKFINKVYMDSAPTDTLALNQVRARRQDLIVAWQADFDKLPKPRLTQMTEKNFKRLSAFESVRAIWPRREFDFLHGPSATASEAEDYGSRTGMRRVTGDTFISSASEASETESIAEEPLTQSEVEPSPTLVTPAIEPGPDAAPLSPKSDPESDSTIGAPAGERSAPEEDALFPPDAFDTVKAEGESEVQAGDRPSHIISRLPRRTAQHPTVAELVKRYQEYLPPQGVEELAKTALQPTNPMSESEQESTRGVSARSRVRGKRTQPLLARKSSMSDFEHGYAANIAPKYLTHSRRPGGQAQQASRIPAPMVGSFESRMASRRSSPDKRPTFSRMHTDATIRVGRASPPPAKQGSAGPFAPKNKGKGTLRAVPSRDRLAVARPTSSSGAKATVKRATAPGSKVGNIAKHFERINRDTERANRRYAVIRGRRARPVATARAKVEILESIKDAMKDDEESDDSGNSEADDEGGGDEDEPERSPKDSLSPPSGSVEGGNNVGQQLAPSADSDEAPGQDPPAVVLDAPKEDKLAAPPTPNVQILNSAPPSPAMPPIPSTPAISPPDLDLAGPAGERTSILKTLAGFWPQQTQATRQLNDDDPMSDPEHIFRDSSMVVRTDEPTSIIALALNSPQYRDMLAKSRAEKRQAREPKLTDGGEAFMPDDHSVAESSSTWGVVNVDSTDDADPTEELRVPSSKFPWAISFESGGLTISCTVLFAEQFDALRRTYDCEKSLIESLARCVKWDASGGKSGSAFLKTLDDRFIAKEVSRAELQAMETFAPAYFDYMSSAVVAHRPTLLAKIFGCYKISFRKTQKDKGAKAKPTQMNLLVMENLFYDRRFSKIYDLKGSTRNRHVQSTGRENEVLLDENLVETAHLAPFYLREHSKRILRGALYNDSKFLADINVMDYSLVVGVDSTNNELVVGIVDYIRTYTLDKKLESWVKDSAFLGGANKGEPTIIGPKQYRQRFLSAMERYFPLVPDRWMKQHDAPEEEGNNLLELWPDW</sequence>
<dbReference type="Pfam" id="PF01363">
    <property type="entry name" value="FYVE"/>
    <property type="match status" value="1"/>
</dbReference>
<dbReference type="Gene3D" id="3.50.7.10">
    <property type="entry name" value="GroEL"/>
    <property type="match status" value="1"/>
</dbReference>
<evidence type="ECO:0000259" key="13">
    <source>
        <dbReference type="PROSITE" id="PS51455"/>
    </source>
</evidence>
<evidence type="ECO:0000256" key="1">
    <source>
        <dbReference type="ARBA" id="ARBA00012009"/>
    </source>
</evidence>
<dbReference type="Pfam" id="PF01504">
    <property type="entry name" value="PIP5K"/>
    <property type="match status" value="1"/>
</dbReference>
<dbReference type="InterPro" id="IPR011011">
    <property type="entry name" value="Znf_FYVE_PHD"/>
</dbReference>
<feature type="compositionally biased region" description="Low complexity" evidence="11">
    <location>
        <begin position="75"/>
        <end position="91"/>
    </location>
</feature>
<evidence type="ECO:0000256" key="3">
    <source>
        <dbReference type="ARBA" id="ARBA00022723"/>
    </source>
</evidence>
<feature type="compositionally biased region" description="Acidic residues" evidence="11">
    <location>
        <begin position="1732"/>
        <end position="1756"/>
    </location>
</feature>
<feature type="compositionally biased region" description="Low complexity" evidence="11">
    <location>
        <begin position="21"/>
        <end position="30"/>
    </location>
</feature>
<feature type="region of interest" description="Disordered" evidence="11">
    <location>
        <begin position="881"/>
        <end position="900"/>
    </location>
</feature>
<evidence type="ECO:0000256" key="10">
    <source>
        <dbReference type="PROSITE-ProRule" id="PRU00781"/>
    </source>
</evidence>
<feature type="compositionally biased region" description="Basic and acidic residues" evidence="11">
    <location>
        <begin position="1603"/>
        <end position="1618"/>
    </location>
</feature>
<feature type="compositionally biased region" description="Basic and acidic residues" evidence="11">
    <location>
        <begin position="1918"/>
        <end position="1931"/>
    </location>
</feature>
<evidence type="ECO:0000256" key="4">
    <source>
        <dbReference type="ARBA" id="ARBA00022741"/>
    </source>
</evidence>
<dbReference type="InterPro" id="IPR027483">
    <property type="entry name" value="PInositol-4-P-4/5-kinase_C_sf"/>
</dbReference>
<evidence type="ECO:0000313" key="15">
    <source>
        <dbReference type="Proteomes" id="UP000703269"/>
    </source>
</evidence>
<dbReference type="InterPro" id="IPR027484">
    <property type="entry name" value="PInositol-4-P-5-kinase_N"/>
</dbReference>
<dbReference type="SUPFAM" id="SSF56104">
    <property type="entry name" value="SAICAR synthase-like"/>
    <property type="match status" value="1"/>
</dbReference>
<evidence type="ECO:0000256" key="11">
    <source>
        <dbReference type="SAM" id="MobiDB-lite"/>
    </source>
</evidence>
<evidence type="ECO:0000256" key="8">
    <source>
        <dbReference type="ARBA" id="ARBA00022840"/>
    </source>
</evidence>
<evidence type="ECO:0000256" key="6">
    <source>
        <dbReference type="ARBA" id="ARBA00022777"/>
    </source>
</evidence>
<dbReference type="InterPro" id="IPR000306">
    <property type="entry name" value="Znf_FYVE"/>
</dbReference>
<feature type="region of interest" description="Disordered" evidence="11">
    <location>
        <begin position="1918"/>
        <end position="1966"/>
    </location>
</feature>